<evidence type="ECO:0000259" key="10">
    <source>
        <dbReference type="PROSITE" id="PS51297"/>
    </source>
</evidence>
<dbReference type="Pfam" id="PF00319">
    <property type="entry name" value="SRF-TF"/>
    <property type="match status" value="1"/>
</dbReference>
<organism evidence="11 12">
    <name type="scientific">Carya illinoinensis</name>
    <name type="common">Pecan</name>
    <dbReference type="NCBI Taxonomy" id="32201"/>
    <lineage>
        <taxon>Eukaryota</taxon>
        <taxon>Viridiplantae</taxon>
        <taxon>Streptophyta</taxon>
        <taxon>Embryophyta</taxon>
        <taxon>Tracheophyta</taxon>
        <taxon>Spermatophyta</taxon>
        <taxon>Magnoliopsida</taxon>
        <taxon>eudicotyledons</taxon>
        <taxon>Gunneridae</taxon>
        <taxon>Pentapetalae</taxon>
        <taxon>rosids</taxon>
        <taxon>fabids</taxon>
        <taxon>Fagales</taxon>
        <taxon>Juglandaceae</taxon>
        <taxon>Carya</taxon>
    </lineage>
</organism>
<dbReference type="AlphaFoldDB" id="A0A922EGV0"/>
<keyword evidence="2" id="KW-0221">Differentiation</keyword>
<evidence type="ECO:0000259" key="9">
    <source>
        <dbReference type="PROSITE" id="PS50066"/>
    </source>
</evidence>
<dbReference type="GO" id="GO:0003700">
    <property type="term" value="F:DNA-binding transcription factor activity"/>
    <property type="evidence" value="ECO:0007669"/>
    <property type="project" value="InterPro"/>
</dbReference>
<dbReference type="GO" id="GO:0030154">
    <property type="term" value="P:cell differentiation"/>
    <property type="evidence" value="ECO:0007669"/>
    <property type="project" value="UniProtKB-KW"/>
</dbReference>
<name>A0A922EGV0_CARIL</name>
<reference evidence="11" key="1">
    <citation type="submission" date="2021-01" db="EMBL/GenBank/DDBJ databases">
        <authorList>
            <person name="Lovell J.T."/>
            <person name="Bentley N."/>
            <person name="Bhattarai G."/>
            <person name="Jenkins J.W."/>
            <person name="Sreedasyam A."/>
            <person name="Alarcon Y."/>
            <person name="Bock C."/>
            <person name="Boston L."/>
            <person name="Carlson J."/>
            <person name="Cervantes K."/>
            <person name="Clermont K."/>
            <person name="Krom N."/>
            <person name="Kubenka K."/>
            <person name="Mamidi S."/>
            <person name="Mattison C."/>
            <person name="Monteros M."/>
            <person name="Pisani C."/>
            <person name="Plott C."/>
            <person name="Rajasekar S."/>
            <person name="Rhein H.S."/>
            <person name="Rohla C."/>
            <person name="Song M."/>
            <person name="Hilaire R.S."/>
            <person name="Shu S."/>
            <person name="Wells L."/>
            <person name="Wang X."/>
            <person name="Webber J."/>
            <person name="Heerema R.J."/>
            <person name="Klein P."/>
            <person name="Conner P."/>
            <person name="Grauke L."/>
            <person name="Grimwood J."/>
            <person name="Schmutz J."/>
            <person name="Randall J.J."/>
        </authorList>
    </citation>
    <scope>NUCLEOTIDE SEQUENCE</scope>
    <source>
        <tissue evidence="11">Leaf</tissue>
    </source>
</reference>
<dbReference type="PROSITE" id="PS00350">
    <property type="entry name" value="MADS_BOX_1"/>
    <property type="match status" value="1"/>
</dbReference>
<dbReference type="GO" id="GO:0045944">
    <property type="term" value="P:positive regulation of transcription by RNA polymerase II"/>
    <property type="evidence" value="ECO:0007669"/>
    <property type="project" value="InterPro"/>
</dbReference>
<evidence type="ECO:0000256" key="5">
    <source>
        <dbReference type="ARBA" id="ARBA00023163"/>
    </source>
</evidence>
<feature type="compositionally biased region" description="Polar residues" evidence="8">
    <location>
        <begin position="286"/>
        <end position="300"/>
    </location>
</feature>
<keyword evidence="5" id="KW-0804">Transcription</keyword>
<feature type="coiled-coil region" evidence="7">
    <location>
        <begin position="187"/>
        <end position="263"/>
    </location>
</feature>
<protein>
    <submittedName>
        <fullName evidence="11">Uncharacterized protein</fullName>
    </submittedName>
</protein>
<dbReference type="EMBL" id="CM031831">
    <property type="protein sequence ID" value="KAG6702700.1"/>
    <property type="molecule type" value="Genomic_DNA"/>
</dbReference>
<evidence type="ECO:0000256" key="8">
    <source>
        <dbReference type="SAM" id="MobiDB-lite"/>
    </source>
</evidence>
<proteinExistence type="predicted"/>
<evidence type="ECO:0000256" key="2">
    <source>
        <dbReference type="ARBA" id="ARBA00022782"/>
    </source>
</evidence>
<dbReference type="PROSITE" id="PS50066">
    <property type="entry name" value="MADS_BOX_2"/>
    <property type="match status" value="1"/>
</dbReference>
<dbReference type="Proteomes" id="UP000811246">
    <property type="component" value="Chromosome 7"/>
</dbReference>
<evidence type="ECO:0000256" key="3">
    <source>
        <dbReference type="ARBA" id="ARBA00023015"/>
    </source>
</evidence>
<evidence type="ECO:0000313" key="11">
    <source>
        <dbReference type="EMBL" id="KAG6702700.1"/>
    </source>
</evidence>
<feature type="region of interest" description="Disordered" evidence="8">
    <location>
        <begin position="285"/>
        <end position="321"/>
    </location>
</feature>
<dbReference type="PROSITE" id="PS51297">
    <property type="entry name" value="K_BOX"/>
    <property type="match status" value="1"/>
</dbReference>
<dbReference type="InterPro" id="IPR002100">
    <property type="entry name" value="TF_MADSbox"/>
</dbReference>
<dbReference type="CDD" id="cd00265">
    <property type="entry name" value="MADS_MEF2_like"/>
    <property type="match status" value="1"/>
</dbReference>
<dbReference type="InterPro" id="IPR002487">
    <property type="entry name" value="TF_Kbox"/>
</dbReference>
<dbReference type="InterPro" id="IPR033896">
    <property type="entry name" value="MEF2-like_N"/>
</dbReference>
<dbReference type="GO" id="GO:0000977">
    <property type="term" value="F:RNA polymerase II transcription regulatory region sequence-specific DNA binding"/>
    <property type="evidence" value="ECO:0007669"/>
    <property type="project" value="InterPro"/>
</dbReference>
<dbReference type="PANTHER" id="PTHR48019">
    <property type="entry name" value="SERUM RESPONSE FACTOR HOMOLOG"/>
    <property type="match status" value="1"/>
</dbReference>
<accession>A0A922EGV0</accession>
<evidence type="ECO:0000256" key="7">
    <source>
        <dbReference type="SAM" id="Coils"/>
    </source>
</evidence>
<feature type="region of interest" description="Disordered" evidence="8">
    <location>
        <begin position="66"/>
        <end position="95"/>
    </location>
</feature>
<comment type="subcellular location">
    <subcellularLocation>
        <location evidence="1">Nucleus</location>
    </subcellularLocation>
</comment>
<dbReference type="FunFam" id="3.40.1810.10:FF:000007">
    <property type="entry name" value="Transcription factor, MADS-box"/>
    <property type="match status" value="1"/>
</dbReference>
<keyword evidence="7" id="KW-0175">Coiled coil</keyword>
<feature type="domain" description="MADS-box" evidence="9">
    <location>
        <begin position="94"/>
        <end position="154"/>
    </location>
</feature>
<gene>
    <name evidence="11" type="ORF">I3842_07G048400</name>
</gene>
<evidence type="ECO:0000256" key="6">
    <source>
        <dbReference type="ARBA" id="ARBA00023242"/>
    </source>
</evidence>
<dbReference type="GO" id="GO:0005634">
    <property type="term" value="C:nucleus"/>
    <property type="evidence" value="ECO:0007669"/>
    <property type="project" value="UniProtKB-SubCell"/>
</dbReference>
<keyword evidence="6" id="KW-0539">Nucleus</keyword>
<evidence type="ECO:0000256" key="4">
    <source>
        <dbReference type="ARBA" id="ARBA00023125"/>
    </source>
</evidence>
<dbReference type="SMART" id="SM00432">
    <property type="entry name" value="MADS"/>
    <property type="match status" value="1"/>
</dbReference>
<dbReference type="GO" id="GO:0046983">
    <property type="term" value="F:protein dimerization activity"/>
    <property type="evidence" value="ECO:0007669"/>
    <property type="project" value="InterPro"/>
</dbReference>
<feature type="compositionally biased region" description="Basic residues" evidence="8">
    <location>
        <begin position="79"/>
        <end position="93"/>
    </location>
</feature>
<evidence type="ECO:0000313" key="12">
    <source>
        <dbReference type="Proteomes" id="UP000811246"/>
    </source>
</evidence>
<dbReference type="Pfam" id="PF01486">
    <property type="entry name" value="K-box"/>
    <property type="match status" value="1"/>
</dbReference>
<feature type="domain" description="K-box" evidence="10">
    <location>
        <begin position="180"/>
        <end position="270"/>
    </location>
</feature>
<comment type="caution">
    <text evidence="11">The sequence shown here is derived from an EMBL/GenBank/DDBJ whole genome shotgun (WGS) entry which is preliminary data.</text>
</comment>
<sequence>MTFLRKFLPLLRATKASAVKKSEELASPEKYIPSYPLSLSLSLSLFLSQLFIGDFHSLELLQTERHQYRQPQTGERRRERGRRRTRRRRRRSKMVREKIQIKKIDNATARQVTFSKRRRGLFKKAEELSVLCDADVALIIFSSTGKLFEYSSSSMKEILERHHLHSKNLGKLDQPSLELQLVENSNYSRLSKEIAEKSHQLRQMRGEELQGLNIEELQQLEKSLEAGLSRVIEKKGEKIMTEISDLQKKGMQLMEENERLRLQVAEISNGRRHIGNDSENVIAEEGQSSESVTNVCNSTGAPPHDYESSDTSLKLGLPYAG</sequence>
<dbReference type="InterPro" id="IPR050142">
    <property type="entry name" value="MADS-box/MEF2_TF"/>
</dbReference>
<keyword evidence="4" id="KW-0238">DNA-binding</keyword>
<evidence type="ECO:0000256" key="1">
    <source>
        <dbReference type="ARBA" id="ARBA00004123"/>
    </source>
</evidence>
<keyword evidence="3" id="KW-0805">Transcription regulation</keyword>